<dbReference type="AlphaFoldDB" id="A0A8K0USA8"/>
<keyword evidence="2" id="KW-1185">Reference proteome</keyword>
<sequence>MGVSLSKHHARRVGKVPTVPRTDLTSILPTEIWENILEFIAGDHGGTKTLKAFSLISRLGCIWVRPLLFRTLFIYCSSHRKDYFEKLHQVLVAPDSISHLVHDLILYGFPGAKFQKPPPAPLSVQMLSCILAALPNLRNLEIKNVKLVVETETTSSIPVKVKYLDRLTLHCIFYTLPKSPHEQCPAAVIIRLLGVFGKVAQFSFNTESYASCDCVERTFEDLAHQWLTDEYHRRVLEAHPVLDSHLAVTSLDLSQVYDTRKSVSQLLLKTIQHTPSVHSLTSLSMCCDHPRKIVAHGELVRCCAPRLIECEISLRIGSMFAASAWQHLALTECTSLKALTMVIDVICDDYMGSRIGLEAFLGVLSFTHLDSLEDITLRMNLSSVSANRGLAAAQGLIGSPTHGINWANLRQILRRCTRIKNLNFDVTIQLGIGTYHSNYPRHPAPPDLVGWVDKEMQTELAEWHEKKVLHITTSMLK</sequence>
<protein>
    <submittedName>
        <fullName evidence="1">Uncharacterized protein</fullName>
    </submittedName>
</protein>
<dbReference type="OrthoDB" id="2933238at2759"/>
<proteinExistence type="predicted"/>
<comment type="caution">
    <text evidence="1">The sequence shown here is derived from an EMBL/GenBank/DDBJ whole genome shotgun (WGS) entry which is preliminary data.</text>
</comment>
<evidence type="ECO:0000313" key="1">
    <source>
        <dbReference type="EMBL" id="KAH8102106.1"/>
    </source>
</evidence>
<reference evidence="1" key="1">
    <citation type="journal article" date="2021" name="New Phytol.">
        <title>Evolutionary innovations through gain and loss of genes in the ectomycorrhizal Boletales.</title>
        <authorList>
            <person name="Wu G."/>
            <person name="Miyauchi S."/>
            <person name="Morin E."/>
            <person name="Kuo A."/>
            <person name="Drula E."/>
            <person name="Varga T."/>
            <person name="Kohler A."/>
            <person name="Feng B."/>
            <person name="Cao Y."/>
            <person name="Lipzen A."/>
            <person name="Daum C."/>
            <person name="Hundley H."/>
            <person name="Pangilinan J."/>
            <person name="Johnson J."/>
            <person name="Barry K."/>
            <person name="LaButti K."/>
            <person name="Ng V."/>
            <person name="Ahrendt S."/>
            <person name="Min B."/>
            <person name="Choi I.G."/>
            <person name="Park H."/>
            <person name="Plett J.M."/>
            <person name="Magnuson J."/>
            <person name="Spatafora J.W."/>
            <person name="Nagy L.G."/>
            <person name="Henrissat B."/>
            <person name="Grigoriev I.V."/>
            <person name="Yang Z.L."/>
            <person name="Xu J."/>
            <person name="Martin F.M."/>
        </authorList>
    </citation>
    <scope>NUCLEOTIDE SEQUENCE</scope>
    <source>
        <strain evidence="1">KKN 215</strain>
    </source>
</reference>
<dbReference type="EMBL" id="JAEVFJ010000010">
    <property type="protein sequence ID" value="KAH8102106.1"/>
    <property type="molecule type" value="Genomic_DNA"/>
</dbReference>
<gene>
    <name evidence="1" type="ORF">BXZ70DRAFT_1006728</name>
</gene>
<accession>A0A8K0USA8</accession>
<dbReference type="Proteomes" id="UP000813824">
    <property type="component" value="Unassembled WGS sequence"/>
</dbReference>
<evidence type="ECO:0000313" key="2">
    <source>
        <dbReference type="Proteomes" id="UP000813824"/>
    </source>
</evidence>
<organism evidence="1 2">
    <name type="scientific">Cristinia sonorae</name>
    <dbReference type="NCBI Taxonomy" id="1940300"/>
    <lineage>
        <taxon>Eukaryota</taxon>
        <taxon>Fungi</taxon>
        <taxon>Dikarya</taxon>
        <taxon>Basidiomycota</taxon>
        <taxon>Agaricomycotina</taxon>
        <taxon>Agaricomycetes</taxon>
        <taxon>Agaricomycetidae</taxon>
        <taxon>Agaricales</taxon>
        <taxon>Pleurotineae</taxon>
        <taxon>Stephanosporaceae</taxon>
        <taxon>Cristinia</taxon>
    </lineage>
</organism>
<name>A0A8K0USA8_9AGAR</name>